<dbReference type="PANTHER" id="PTHR45436:SF5">
    <property type="entry name" value="SENSOR HISTIDINE KINASE TRCS"/>
    <property type="match status" value="1"/>
</dbReference>
<reference evidence="15" key="1">
    <citation type="submission" date="2022-06" db="EMBL/GenBank/DDBJ databases">
        <title>Genome public.</title>
        <authorList>
            <person name="Sun Q."/>
        </authorList>
    </citation>
    <scope>NUCLEOTIDE SEQUENCE</scope>
    <source>
        <strain evidence="15">CWNU-1</strain>
    </source>
</reference>
<evidence type="ECO:0000256" key="8">
    <source>
        <dbReference type="ARBA" id="ARBA00022989"/>
    </source>
</evidence>
<dbReference type="PANTHER" id="PTHR45436">
    <property type="entry name" value="SENSOR HISTIDINE KINASE YKOH"/>
    <property type="match status" value="1"/>
</dbReference>
<dbReference type="SMART" id="SM00304">
    <property type="entry name" value="HAMP"/>
    <property type="match status" value="1"/>
</dbReference>
<evidence type="ECO:0000256" key="7">
    <source>
        <dbReference type="ARBA" id="ARBA00022777"/>
    </source>
</evidence>
<dbReference type="InterPro" id="IPR003661">
    <property type="entry name" value="HisK_dim/P_dom"/>
</dbReference>
<name>A0ABT0UPS1_9ACTN</name>
<keyword evidence="16" id="KW-1185">Reference proteome</keyword>
<keyword evidence="9" id="KW-0902">Two-component regulatory system</keyword>
<dbReference type="CDD" id="cd06225">
    <property type="entry name" value="HAMP"/>
    <property type="match status" value="1"/>
</dbReference>
<evidence type="ECO:0000256" key="12">
    <source>
        <dbReference type="SAM" id="Phobius"/>
    </source>
</evidence>
<comment type="caution">
    <text evidence="15">The sequence shown here is derived from an EMBL/GenBank/DDBJ whole genome shotgun (WGS) entry which is preliminary data.</text>
</comment>
<keyword evidence="6 12" id="KW-0812">Transmembrane</keyword>
<keyword evidence="4" id="KW-0597">Phosphoprotein</keyword>
<dbReference type="InterPro" id="IPR004358">
    <property type="entry name" value="Sig_transdc_His_kin-like_C"/>
</dbReference>
<dbReference type="PRINTS" id="PR00344">
    <property type="entry name" value="BCTRLSENSOR"/>
</dbReference>
<dbReference type="CDD" id="cd00082">
    <property type="entry name" value="HisKA"/>
    <property type="match status" value="1"/>
</dbReference>
<dbReference type="InterPro" id="IPR036097">
    <property type="entry name" value="HisK_dim/P_sf"/>
</dbReference>
<dbReference type="SUPFAM" id="SSF158472">
    <property type="entry name" value="HAMP domain-like"/>
    <property type="match status" value="1"/>
</dbReference>
<dbReference type="InterPro" id="IPR003594">
    <property type="entry name" value="HATPase_dom"/>
</dbReference>
<keyword evidence="7 15" id="KW-0418">Kinase</keyword>
<feature type="region of interest" description="Disordered" evidence="11">
    <location>
        <begin position="509"/>
        <end position="550"/>
    </location>
</feature>
<dbReference type="SMART" id="SM00387">
    <property type="entry name" value="HATPase_c"/>
    <property type="match status" value="1"/>
</dbReference>
<dbReference type="Proteomes" id="UP001431429">
    <property type="component" value="Unassembled WGS sequence"/>
</dbReference>
<evidence type="ECO:0000256" key="3">
    <source>
        <dbReference type="ARBA" id="ARBA00012438"/>
    </source>
</evidence>
<dbReference type="InterPro" id="IPR003660">
    <property type="entry name" value="HAMP_dom"/>
</dbReference>
<dbReference type="Pfam" id="PF00672">
    <property type="entry name" value="HAMP"/>
    <property type="match status" value="1"/>
</dbReference>
<evidence type="ECO:0000256" key="4">
    <source>
        <dbReference type="ARBA" id="ARBA00022553"/>
    </source>
</evidence>
<evidence type="ECO:0000256" key="9">
    <source>
        <dbReference type="ARBA" id="ARBA00023012"/>
    </source>
</evidence>
<dbReference type="RefSeq" id="WP_250919670.1">
    <property type="nucleotide sequence ID" value="NZ_JAMQAW010000010.1"/>
</dbReference>
<dbReference type="EC" id="2.7.13.3" evidence="3"/>
<keyword evidence="8 12" id="KW-1133">Transmembrane helix</keyword>
<dbReference type="EMBL" id="JAMQAW010000010">
    <property type="protein sequence ID" value="MCM2389348.1"/>
    <property type="molecule type" value="Genomic_DNA"/>
</dbReference>
<feature type="domain" description="Histidine kinase" evidence="13">
    <location>
        <begin position="319"/>
        <end position="588"/>
    </location>
</feature>
<evidence type="ECO:0000313" key="15">
    <source>
        <dbReference type="EMBL" id="MCM2389348.1"/>
    </source>
</evidence>
<dbReference type="Gene3D" id="6.10.340.10">
    <property type="match status" value="1"/>
</dbReference>
<evidence type="ECO:0000259" key="14">
    <source>
        <dbReference type="PROSITE" id="PS50885"/>
    </source>
</evidence>
<feature type="domain" description="HAMP" evidence="14">
    <location>
        <begin position="250"/>
        <end position="304"/>
    </location>
</feature>
<dbReference type="InterPro" id="IPR005467">
    <property type="entry name" value="His_kinase_dom"/>
</dbReference>
<organism evidence="15 16">
    <name type="scientific">Streptomyces albipurpureus</name>
    <dbReference type="NCBI Taxonomy" id="2897419"/>
    <lineage>
        <taxon>Bacteria</taxon>
        <taxon>Bacillati</taxon>
        <taxon>Actinomycetota</taxon>
        <taxon>Actinomycetes</taxon>
        <taxon>Kitasatosporales</taxon>
        <taxon>Streptomycetaceae</taxon>
        <taxon>Streptomyces</taxon>
    </lineage>
</organism>
<dbReference type="Gene3D" id="1.10.287.130">
    <property type="match status" value="1"/>
</dbReference>
<dbReference type="InterPro" id="IPR036890">
    <property type="entry name" value="HATPase_C_sf"/>
</dbReference>
<dbReference type="SUPFAM" id="SSF55874">
    <property type="entry name" value="ATPase domain of HSP90 chaperone/DNA topoisomerase II/histidine kinase"/>
    <property type="match status" value="2"/>
</dbReference>
<keyword evidence="5" id="KW-0808">Transferase</keyword>
<comment type="catalytic activity">
    <reaction evidence="1">
        <text>ATP + protein L-histidine = ADP + protein N-phospho-L-histidine.</text>
        <dbReference type="EC" id="2.7.13.3"/>
    </reaction>
</comment>
<feature type="region of interest" description="Disordered" evidence="11">
    <location>
        <begin position="1"/>
        <end position="29"/>
    </location>
</feature>
<evidence type="ECO:0000256" key="5">
    <source>
        <dbReference type="ARBA" id="ARBA00022679"/>
    </source>
</evidence>
<evidence type="ECO:0000259" key="13">
    <source>
        <dbReference type="PROSITE" id="PS50109"/>
    </source>
</evidence>
<evidence type="ECO:0000256" key="2">
    <source>
        <dbReference type="ARBA" id="ARBA00004236"/>
    </source>
</evidence>
<sequence length="600" mass="64246">MRGVRGGRRGGFWGQGPDRCGSRDPEADSAGIAAVAPKGASRWDRLVTWFKHHHHQHSPHSLRGKLTAVNVILLALGIAAATAVSLMGMQHYLMDRVDTELIGNREALEGTGFTQKEIDSLRAMGTLLEQFAPGDRRSSLPRSDTLIVALDSEGQPTALAGIEPSARQRTIAAAVDNPAGLSRSGEVRSITIDGEPYRICAAQLGDDTTVLMATSTGAIQNAMRRALKLDIVFGAVLLVLLALLTMGWARRRLRPLEDMVQTASAIAEGDLTRRVPMDSHTATEIEQLRIALNAMLHQVESAFETRERSAAQLRRFVADASHELRTPLSAIRGYLQLYDRGMLRKPAERSRALARMNAEADRMGRLVEELLTLARLDRQAPLRMSAVEVGQLVRDAVDDLRAQQSGRPIVIRADGPMTVRGDESGLRQIVGNLLGNVRAHTPAEAQVTLELVHEEGDGPGPGRVRLMVADAGPGMTAQDADRIFDRFFRAAAGGQSATREPYELPAAGLRGAPDERLTAEPGPVDGSRKAATDGRGVPEEQQEVAQPPGSGLGMAIVQAVVAAHSGEVSVRTAPGEGLAVTVVLPAARETPLPPPVSSPT</sequence>
<feature type="transmembrane region" description="Helical" evidence="12">
    <location>
        <begin position="66"/>
        <end position="87"/>
    </location>
</feature>
<dbReference type="SUPFAM" id="SSF47384">
    <property type="entry name" value="Homodimeric domain of signal transducing histidine kinase"/>
    <property type="match status" value="1"/>
</dbReference>
<evidence type="ECO:0000256" key="11">
    <source>
        <dbReference type="SAM" id="MobiDB-lite"/>
    </source>
</evidence>
<evidence type="ECO:0000313" key="16">
    <source>
        <dbReference type="Proteomes" id="UP001431429"/>
    </source>
</evidence>
<dbReference type="GO" id="GO:0016301">
    <property type="term" value="F:kinase activity"/>
    <property type="evidence" value="ECO:0007669"/>
    <property type="project" value="UniProtKB-KW"/>
</dbReference>
<gene>
    <name evidence="15" type="ORF">NBG84_13760</name>
</gene>
<accession>A0ABT0UPS1</accession>
<proteinExistence type="predicted"/>
<dbReference type="Pfam" id="PF00512">
    <property type="entry name" value="HisKA"/>
    <property type="match status" value="1"/>
</dbReference>
<dbReference type="SMART" id="SM00388">
    <property type="entry name" value="HisKA"/>
    <property type="match status" value="1"/>
</dbReference>
<evidence type="ECO:0000256" key="10">
    <source>
        <dbReference type="ARBA" id="ARBA00023136"/>
    </source>
</evidence>
<dbReference type="Pfam" id="PF02518">
    <property type="entry name" value="HATPase_c"/>
    <property type="match status" value="2"/>
</dbReference>
<evidence type="ECO:0000256" key="6">
    <source>
        <dbReference type="ARBA" id="ARBA00022692"/>
    </source>
</evidence>
<comment type="subcellular location">
    <subcellularLocation>
        <location evidence="2">Cell membrane</location>
    </subcellularLocation>
</comment>
<evidence type="ECO:0000256" key="1">
    <source>
        <dbReference type="ARBA" id="ARBA00000085"/>
    </source>
</evidence>
<dbReference type="PROSITE" id="PS50885">
    <property type="entry name" value="HAMP"/>
    <property type="match status" value="1"/>
</dbReference>
<protein>
    <recommendedName>
        <fullName evidence="3">histidine kinase</fullName>
        <ecNumber evidence="3">2.7.13.3</ecNumber>
    </recommendedName>
</protein>
<feature type="transmembrane region" description="Helical" evidence="12">
    <location>
        <begin position="231"/>
        <end position="249"/>
    </location>
</feature>
<dbReference type="InterPro" id="IPR050428">
    <property type="entry name" value="TCS_sensor_his_kinase"/>
</dbReference>
<dbReference type="Gene3D" id="3.30.565.10">
    <property type="entry name" value="Histidine kinase-like ATPase, C-terminal domain"/>
    <property type="match status" value="1"/>
</dbReference>
<keyword evidence="10 12" id="KW-0472">Membrane</keyword>
<dbReference type="PROSITE" id="PS50109">
    <property type="entry name" value="HIS_KIN"/>
    <property type="match status" value="1"/>
</dbReference>
<feature type="compositionally biased region" description="Basic and acidic residues" evidence="11">
    <location>
        <begin position="526"/>
        <end position="538"/>
    </location>
</feature>